<dbReference type="KEGG" id="agm:DCE93_09190"/>
<dbReference type="RefSeq" id="WP_108595622.1">
    <property type="nucleotide sequence ID" value="NZ_CP028913.1"/>
</dbReference>
<dbReference type="Proteomes" id="UP000244729">
    <property type="component" value="Chromosome"/>
</dbReference>
<accession>A0A2S0WWU5</accession>
<keyword evidence="2" id="KW-1185">Reference proteome</keyword>
<sequence>MDADFGAEDFIDVVYSDVCEAAVAGVVETMLDPPGRAPASSTVQLHRWFTELPETDRAMVVRALREAADSAVFREVHGQLSLGHSMF</sequence>
<dbReference type="AlphaFoldDB" id="A0A2S0WWU5"/>
<gene>
    <name evidence="1" type="ORF">DCE93_09190</name>
</gene>
<protein>
    <submittedName>
        <fullName evidence="1">Uncharacterized protein</fullName>
    </submittedName>
</protein>
<dbReference type="OrthoDB" id="2942778at2"/>
<name>A0A2S0WWU5_9MICO</name>
<evidence type="ECO:0000313" key="2">
    <source>
        <dbReference type="Proteomes" id="UP000244729"/>
    </source>
</evidence>
<dbReference type="EMBL" id="CP028913">
    <property type="protein sequence ID" value="AWB95815.1"/>
    <property type="molecule type" value="Genomic_DNA"/>
</dbReference>
<proteinExistence type="predicted"/>
<evidence type="ECO:0000313" key="1">
    <source>
        <dbReference type="EMBL" id="AWB95815.1"/>
    </source>
</evidence>
<organism evidence="1 2">
    <name type="scientific">Agromyces badenianii</name>
    <dbReference type="NCBI Taxonomy" id="2080742"/>
    <lineage>
        <taxon>Bacteria</taxon>
        <taxon>Bacillati</taxon>
        <taxon>Actinomycetota</taxon>
        <taxon>Actinomycetes</taxon>
        <taxon>Micrococcales</taxon>
        <taxon>Microbacteriaceae</taxon>
        <taxon>Agromyces</taxon>
    </lineage>
</organism>
<reference evidence="1 2" key="1">
    <citation type="submission" date="2018-04" db="EMBL/GenBank/DDBJ databases">
        <authorList>
            <person name="Li J."/>
        </authorList>
    </citation>
    <scope>NUCLEOTIDE SEQUENCE [LARGE SCALE GENOMIC DNA]</scope>
    <source>
        <strain evidence="2">30A</strain>
    </source>
</reference>